<dbReference type="PANTHER" id="PTHR11058">
    <property type="entry name" value="NADH-UBIQUINONE OXIDOREDUCTASE CHAIN 3"/>
    <property type="match status" value="1"/>
</dbReference>
<dbReference type="GO" id="GO:0048038">
    <property type="term" value="F:quinone binding"/>
    <property type="evidence" value="ECO:0007669"/>
    <property type="project" value="UniProtKB-KW"/>
</dbReference>
<evidence type="ECO:0000256" key="2">
    <source>
        <dbReference type="ARBA" id="ARBA00004225"/>
    </source>
</evidence>
<comment type="subcellular location">
    <subcellularLocation>
        <location evidence="9">Cell membrane</location>
        <topology evidence="9">Multi-pass membrane protein</topology>
    </subcellularLocation>
    <subcellularLocation>
        <location evidence="2">Mitochondrion membrane</location>
        <topology evidence="2">Multi-pass membrane protein</topology>
    </subcellularLocation>
</comment>
<comment type="catalytic activity">
    <reaction evidence="9">
        <text>a quinone + NADH + 5 H(+)(in) = a quinol + NAD(+) + 4 H(+)(out)</text>
        <dbReference type="Rhea" id="RHEA:57888"/>
        <dbReference type="ChEBI" id="CHEBI:15378"/>
        <dbReference type="ChEBI" id="CHEBI:24646"/>
        <dbReference type="ChEBI" id="CHEBI:57540"/>
        <dbReference type="ChEBI" id="CHEBI:57945"/>
        <dbReference type="ChEBI" id="CHEBI:132124"/>
    </reaction>
</comment>
<accession>A0A059UAI3</accession>
<dbReference type="EC" id="7.1.1.-" evidence="9"/>
<feature type="transmembrane region" description="Helical" evidence="9">
    <location>
        <begin position="62"/>
        <end position="83"/>
    </location>
</feature>
<protein>
    <recommendedName>
        <fullName evidence="9">NADH-quinone oxidoreductase subunit A</fullName>
        <ecNumber evidence="9">7.1.1.-</ecNumber>
    </recommendedName>
    <alternativeName>
        <fullName evidence="9">NADH dehydrogenase I subunit A</fullName>
    </alternativeName>
    <alternativeName>
        <fullName evidence="9">NDH-1 subunit A</fullName>
    </alternativeName>
    <alternativeName>
        <fullName evidence="9">NUO1</fullName>
    </alternativeName>
</protein>
<keyword evidence="9" id="KW-0520">NAD</keyword>
<keyword evidence="6 9" id="KW-1133">Transmembrane helix</keyword>
<sequence>MFLLHKHDSFWIFLLVSISIPYLAFSIPRFLAPIREGPEKLASYESGIEPKGNTWIRFQIRYYMFASVFAISDVETVSLYPWAIGFRELGLFAFIEVIILILILIVGLVHAWRKGALEWSQFLNIQMRKAKTELTLAKIFLSIQ</sequence>
<proteinExistence type="inferred from homology"/>
<comment type="function">
    <text evidence="9">NDH-1 shuttles electrons from NADH, via FMN and iron-sulfur (Fe-S) centers, to quinones in the respiratory chain. The immediate electron acceptor for the enzyme in this species is believed to be ubiquinone. Couples the redox reaction to proton translocation (for every two electrons transferred, four hydrogen ions are translocated across the cytoplasmic membrane), and thus conserves the redox energy in a proton gradient.</text>
</comment>
<evidence type="ECO:0000256" key="4">
    <source>
        <dbReference type="ARBA" id="ARBA00022448"/>
    </source>
</evidence>
<dbReference type="PANTHER" id="PTHR11058:SF9">
    <property type="entry name" value="NADH-UBIQUINONE OXIDOREDUCTASE CHAIN 3"/>
    <property type="match status" value="1"/>
</dbReference>
<evidence type="ECO:0000256" key="3">
    <source>
        <dbReference type="ARBA" id="ARBA00008472"/>
    </source>
</evidence>
<dbReference type="InterPro" id="IPR023043">
    <property type="entry name" value="NAD(P)H_OxRDtase_bac/plastid"/>
</dbReference>
<dbReference type="InterPro" id="IPR038430">
    <property type="entry name" value="NDAH_ubi_oxred_su3_sf"/>
</dbReference>
<comment type="similarity">
    <text evidence="3 9">Belongs to the complex I subunit 3 family.</text>
</comment>
<comment type="function">
    <text evidence="1">Core subunit of the mitochondrial membrane respiratory chain NADH dehydrogenase (Complex I) that is believed to belong to the minimal assembly required for catalysis. Complex I functions in the transfer of electrons from NADH to the respiratory chain. The immediate electron acceptor for the enzyme is believed to be ubiquinone.</text>
</comment>
<feature type="transmembrane region" description="Helical" evidence="9">
    <location>
        <begin position="12"/>
        <end position="31"/>
    </location>
</feature>
<dbReference type="AlphaFoldDB" id="A0A059UAI3"/>
<keyword evidence="9" id="KW-0830">Ubiquinone</keyword>
<dbReference type="EMBL" id="KJ569698">
    <property type="protein sequence ID" value="AHZ57996.1"/>
    <property type="molecule type" value="Genomic_DNA"/>
</dbReference>
<reference evidence="10" key="1">
    <citation type="journal article" date="2014" name="Genome Biol. Evol.">
        <title>Two new fern chloroplasts and decelerated evolution linked to the long generation time in tree ferns.</title>
        <authorList>
            <person name="Zhong B."/>
            <person name="Fong R."/>
            <person name="Collins L.J."/>
            <person name="McLenachan P.A."/>
            <person name="Penny D."/>
        </authorList>
    </citation>
    <scope>NUCLEOTIDE SEQUENCE</scope>
</reference>
<evidence type="ECO:0000256" key="5">
    <source>
        <dbReference type="ARBA" id="ARBA00022692"/>
    </source>
</evidence>
<gene>
    <name evidence="10" type="primary">ndhC</name>
    <name evidence="9" type="synonym">nuoA</name>
</gene>
<name>A0A059UAI3_9MONI</name>
<dbReference type="GO" id="GO:0005886">
    <property type="term" value="C:plasma membrane"/>
    <property type="evidence" value="ECO:0007669"/>
    <property type="project" value="UniProtKB-SubCell"/>
</dbReference>
<keyword evidence="4 9" id="KW-0813">Transport</keyword>
<dbReference type="GO" id="GO:0031966">
    <property type="term" value="C:mitochondrial membrane"/>
    <property type="evidence" value="ECO:0007669"/>
    <property type="project" value="UniProtKB-SubCell"/>
</dbReference>
<dbReference type="Gene3D" id="1.20.58.1610">
    <property type="entry name" value="NADH:ubiquinone/plastoquinone oxidoreductase, chain 3"/>
    <property type="match status" value="1"/>
</dbReference>
<dbReference type="GO" id="GO:0008137">
    <property type="term" value="F:NADH dehydrogenase (ubiquinone) activity"/>
    <property type="evidence" value="ECO:0007669"/>
    <property type="project" value="UniProtKB-EC"/>
</dbReference>
<geneLocation type="plastid" evidence="10"/>
<evidence type="ECO:0000256" key="1">
    <source>
        <dbReference type="ARBA" id="ARBA00003257"/>
    </source>
</evidence>
<keyword evidence="10" id="KW-0934">Plastid</keyword>
<dbReference type="GO" id="GO:0030964">
    <property type="term" value="C:NADH dehydrogenase complex"/>
    <property type="evidence" value="ECO:0007669"/>
    <property type="project" value="TreeGrafter"/>
</dbReference>
<dbReference type="GO" id="GO:0050136">
    <property type="term" value="F:NADH dehydrogenase (quinone) (non-electrogenic) activity"/>
    <property type="evidence" value="ECO:0007669"/>
    <property type="project" value="UniProtKB-UniRule"/>
</dbReference>
<keyword evidence="9" id="KW-0874">Quinone</keyword>
<evidence type="ECO:0000256" key="8">
    <source>
        <dbReference type="ARBA" id="ARBA00049551"/>
    </source>
</evidence>
<evidence type="ECO:0000256" key="6">
    <source>
        <dbReference type="ARBA" id="ARBA00022989"/>
    </source>
</evidence>
<comment type="subunit">
    <text evidence="9">NDH-1 is composed of 14 different subunits. Subunits NuoA, H, J, K, L, M, N constitute the membrane sector of the complex.</text>
</comment>
<dbReference type="HAMAP" id="MF_01394">
    <property type="entry name" value="NDH1_NuoA"/>
    <property type="match status" value="1"/>
</dbReference>
<keyword evidence="7 9" id="KW-0472">Membrane</keyword>
<keyword evidence="9" id="KW-1003">Cell membrane</keyword>
<keyword evidence="9" id="KW-1278">Translocase</keyword>
<evidence type="ECO:0000256" key="9">
    <source>
        <dbReference type="HAMAP-Rule" id="MF_01394"/>
    </source>
</evidence>
<keyword evidence="5 9" id="KW-0812">Transmembrane</keyword>
<comment type="catalytic activity">
    <reaction evidence="8">
        <text>a ubiquinone + NADH + 5 H(+)(in) = a ubiquinol + NAD(+) + 4 H(+)(out)</text>
        <dbReference type="Rhea" id="RHEA:29091"/>
        <dbReference type="Rhea" id="RHEA-COMP:9565"/>
        <dbReference type="Rhea" id="RHEA-COMP:9566"/>
        <dbReference type="ChEBI" id="CHEBI:15378"/>
        <dbReference type="ChEBI" id="CHEBI:16389"/>
        <dbReference type="ChEBI" id="CHEBI:17976"/>
        <dbReference type="ChEBI" id="CHEBI:57540"/>
        <dbReference type="ChEBI" id="CHEBI:57945"/>
        <dbReference type="EC" id="7.1.1.2"/>
    </reaction>
</comment>
<evidence type="ECO:0000313" key="10">
    <source>
        <dbReference type="EMBL" id="AHZ57996.1"/>
    </source>
</evidence>
<organism evidence="10">
    <name type="scientific">Dicksonia squarrosa</name>
    <dbReference type="NCBI Taxonomy" id="361551"/>
    <lineage>
        <taxon>Eukaryota</taxon>
        <taxon>Viridiplantae</taxon>
        <taxon>Streptophyta</taxon>
        <taxon>Embryophyta</taxon>
        <taxon>Tracheophyta</taxon>
        <taxon>Polypodiopsida</taxon>
        <taxon>Polypodiidae</taxon>
        <taxon>Cyatheales</taxon>
        <taxon>Dicksoniaceae</taxon>
        <taxon>Dicksonia</taxon>
    </lineage>
</organism>
<dbReference type="InterPro" id="IPR000440">
    <property type="entry name" value="NADH_UbQ/plastoQ_OxRdtase_su3"/>
</dbReference>
<evidence type="ECO:0000256" key="7">
    <source>
        <dbReference type="ARBA" id="ARBA00023136"/>
    </source>
</evidence>
<dbReference type="Pfam" id="PF00507">
    <property type="entry name" value="Oxidored_q4"/>
    <property type="match status" value="1"/>
</dbReference>
<feature type="transmembrane region" description="Helical" evidence="9">
    <location>
        <begin position="89"/>
        <end position="112"/>
    </location>
</feature>